<dbReference type="Gene3D" id="1.20.1250.20">
    <property type="entry name" value="MFS general substrate transporter like domains"/>
    <property type="match status" value="2"/>
</dbReference>
<keyword evidence="3" id="KW-1185">Reference proteome</keyword>
<feature type="transmembrane region" description="Helical" evidence="1">
    <location>
        <begin position="238"/>
        <end position="258"/>
    </location>
</feature>
<dbReference type="InterPro" id="IPR050327">
    <property type="entry name" value="Proton-linked_MCT"/>
</dbReference>
<feature type="transmembrane region" description="Helical" evidence="1">
    <location>
        <begin position="183"/>
        <end position="201"/>
    </location>
</feature>
<organism evidence="2 3">
    <name type="scientific">Pocillopora meandrina</name>
    <dbReference type="NCBI Taxonomy" id="46732"/>
    <lineage>
        <taxon>Eukaryota</taxon>
        <taxon>Metazoa</taxon>
        <taxon>Cnidaria</taxon>
        <taxon>Anthozoa</taxon>
        <taxon>Hexacorallia</taxon>
        <taxon>Scleractinia</taxon>
        <taxon>Astrocoeniina</taxon>
        <taxon>Pocilloporidae</taxon>
        <taxon>Pocillopora</taxon>
    </lineage>
</organism>
<keyword evidence="1" id="KW-0812">Transmembrane</keyword>
<dbReference type="Pfam" id="PF07690">
    <property type="entry name" value="MFS_1"/>
    <property type="match status" value="2"/>
</dbReference>
<feature type="transmembrane region" description="Helical" evidence="1">
    <location>
        <begin position="368"/>
        <end position="388"/>
    </location>
</feature>
<proteinExistence type="predicted"/>
<feature type="transmembrane region" description="Helical" evidence="1">
    <location>
        <begin position="24"/>
        <end position="44"/>
    </location>
</feature>
<feature type="transmembrane region" description="Helical" evidence="1">
    <location>
        <begin position="491"/>
        <end position="514"/>
    </location>
</feature>
<dbReference type="InterPro" id="IPR011701">
    <property type="entry name" value="MFS"/>
</dbReference>
<feature type="transmembrane region" description="Helical" evidence="1">
    <location>
        <begin position="460"/>
        <end position="479"/>
    </location>
</feature>
<dbReference type="CDD" id="cd17352">
    <property type="entry name" value="MFS_MCT_SLC16"/>
    <property type="match status" value="1"/>
</dbReference>
<feature type="transmembrane region" description="Helical" evidence="1">
    <location>
        <begin position="400"/>
        <end position="421"/>
    </location>
</feature>
<sequence length="700" mass="76930">MVCCKKKPMEDKPEITVPFPDGGWGWLVCMATFTTQFIVLGTMNNFGVVYVELLNEFKTGKADAAWVGSITYGMMFLLGPIATTLCQKLGCRATTMIGCMIAAGGCLLGSISTSIYLMDLTYGFLFGVGASMCYFPSVVILGQYFSKRLSLANGITSSGSGVGTLCMGPIMQKLIQHFGLRNTMRISAGMLSLVVFCAIIYRPINTGFLKPPPKPATGQKQSRFAVLKSFKELFRNKAYILWCAALALWMLGYFVPFVHLVSINAGGLTNTLIVCEKNLPILNSAKSVCSTRIECFYKFLALLRTKLASSKPEFVFNTQRNKLKITSLQKNYRSLERIQYTNCECSKECLSPYLSKVRLATEEGIDPFRATLLIGIMSVGSTLGRLIFGKVADHPRVNRLYLYQISFLMIGISNTLCPVLTSYTGLVIYSTVFGFFEGCYVLLAPVLTGDIVGRDKMAHGVGVLFALKSVPLTLGPPIAGFIYDASNSYQVAFYIAGAVPTAAACMMFGIPYLMPEREEDNKCKVVLMEESGFNEKPTYFDEKSSHFDKKRAIMEKEQQMSGKNNNPIIPDVIIEEPETDDNRPVSFCSVGSNNGLSTLSVNNKRNTMGLSTNSISSVRETCLVSVDTINVRRSRVLQLKGELSSSVFSLVRRYMDMPKEIAASECGSIACIPQHIANTPQEPPPVPKERVVIAGKETVV</sequence>
<dbReference type="Proteomes" id="UP001159428">
    <property type="component" value="Unassembled WGS sequence"/>
</dbReference>
<name>A0AAU9WN73_9CNID</name>
<feature type="transmembrane region" description="Helical" evidence="1">
    <location>
        <begin position="151"/>
        <end position="171"/>
    </location>
</feature>
<evidence type="ECO:0000256" key="1">
    <source>
        <dbReference type="SAM" id="Phobius"/>
    </source>
</evidence>
<dbReference type="AlphaFoldDB" id="A0AAU9WN73"/>
<evidence type="ECO:0000313" key="2">
    <source>
        <dbReference type="EMBL" id="CAH3119877.1"/>
    </source>
</evidence>
<evidence type="ECO:0008006" key="4">
    <source>
        <dbReference type="Google" id="ProtNLM"/>
    </source>
</evidence>
<dbReference type="InterPro" id="IPR036259">
    <property type="entry name" value="MFS_trans_sf"/>
</dbReference>
<feature type="transmembrane region" description="Helical" evidence="1">
    <location>
        <begin position="427"/>
        <end position="448"/>
    </location>
</feature>
<accession>A0AAU9WN73</accession>
<keyword evidence="1" id="KW-1133">Transmembrane helix</keyword>
<dbReference type="SUPFAM" id="SSF103473">
    <property type="entry name" value="MFS general substrate transporter"/>
    <property type="match status" value="2"/>
</dbReference>
<dbReference type="PANTHER" id="PTHR11360">
    <property type="entry name" value="MONOCARBOXYLATE TRANSPORTER"/>
    <property type="match status" value="1"/>
</dbReference>
<gene>
    <name evidence="2" type="ORF">PMEA_00008550</name>
</gene>
<dbReference type="GO" id="GO:0022857">
    <property type="term" value="F:transmembrane transporter activity"/>
    <property type="evidence" value="ECO:0007669"/>
    <property type="project" value="InterPro"/>
</dbReference>
<feature type="transmembrane region" description="Helical" evidence="1">
    <location>
        <begin position="64"/>
        <end position="85"/>
    </location>
</feature>
<feature type="transmembrane region" description="Helical" evidence="1">
    <location>
        <begin position="97"/>
        <end position="118"/>
    </location>
</feature>
<feature type="transmembrane region" description="Helical" evidence="1">
    <location>
        <begin position="124"/>
        <end position="144"/>
    </location>
</feature>
<evidence type="ECO:0000313" key="3">
    <source>
        <dbReference type="Proteomes" id="UP001159428"/>
    </source>
</evidence>
<keyword evidence="1" id="KW-0472">Membrane</keyword>
<reference evidence="2 3" key="1">
    <citation type="submission" date="2022-05" db="EMBL/GenBank/DDBJ databases">
        <authorList>
            <consortium name="Genoscope - CEA"/>
            <person name="William W."/>
        </authorList>
    </citation>
    <scope>NUCLEOTIDE SEQUENCE [LARGE SCALE GENOMIC DNA]</scope>
</reference>
<dbReference type="PANTHER" id="PTHR11360:SF251">
    <property type="entry name" value="MAJOR FACILITATOR SUPERFAMILY (MFS) PROFILE DOMAIN-CONTAINING PROTEIN"/>
    <property type="match status" value="1"/>
</dbReference>
<comment type="caution">
    <text evidence="2">The sequence shown here is derived from an EMBL/GenBank/DDBJ whole genome shotgun (WGS) entry which is preliminary data.</text>
</comment>
<dbReference type="EMBL" id="CALNXJ010000017">
    <property type="protein sequence ID" value="CAH3119877.1"/>
    <property type="molecule type" value="Genomic_DNA"/>
</dbReference>
<protein>
    <recommendedName>
        <fullName evidence="4">Monocarboxylate transporter 10</fullName>
    </recommendedName>
</protein>